<dbReference type="Pfam" id="PF00291">
    <property type="entry name" value="PALP"/>
    <property type="match status" value="1"/>
</dbReference>
<reference evidence="4" key="1">
    <citation type="submission" date="2016-08" db="EMBL/GenBank/DDBJ databases">
        <authorList>
            <person name="Seilhamer J.J."/>
        </authorList>
    </citation>
    <scope>NUCLEOTIDE SEQUENCE</scope>
    <source>
        <strain evidence="4">86</strain>
    </source>
</reference>
<protein>
    <submittedName>
        <fullName evidence="4">2,3-diaminopropionate ammonia-lyase</fullName>
        <ecNumber evidence="4">4.3.1.15</ecNumber>
    </submittedName>
</protein>
<dbReference type="InterPro" id="IPR010081">
    <property type="entry name" value="DiNH2opropionate_NH3_lyase"/>
</dbReference>
<proteinExistence type="predicted"/>
<evidence type="ECO:0000256" key="1">
    <source>
        <dbReference type="ARBA" id="ARBA00001933"/>
    </source>
</evidence>
<evidence type="ECO:0000313" key="4">
    <source>
        <dbReference type="EMBL" id="SCM77309.1"/>
    </source>
</evidence>
<dbReference type="Gene3D" id="3.40.50.1100">
    <property type="match status" value="3"/>
</dbReference>
<dbReference type="InterPro" id="IPR001926">
    <property type="entry name" value="TrpB-like_PALP"/>
</dbReference>
<dbReference type="GO" id="GO:0030170">
    <property type="term" value="F:pyridoxal phosphate binding"/>
    <property type="evidence" value="ECO:0007669"/>
    <property type="project" value="InterPro"/>
</dbReference>
<keyword evidence="2" id="KW-0663">Pyridoxal phosphate</keyword>
<dbReference type="PANTHER" id="PTHR42937">
    <property type="match status" value="1"/>
</dbReference>
<dbReference type="PANTHER" id="PTHR42937:SF1">
    <property type="entry name" value="DIAMINOPROPIONATE AMMONIA-LYASE"/>
    <property type="match status" value="1"/>
</dbReference>
<gene>
    <name evidence="4" type="primary">ygeX</name>
    <name evidence="4" type="ORF">KL86PLE_41114</name>
</gene>
<accession>A0A212LIW3</accession>
<dbReference type="SUPFAM" id="SSF53686">
    <property type="entry name" value="Tryptophan synthase beta subunit-like PLP-dependent enzymes"/>
    <property type="match status" value="1"/>
</dbReference>
<evidence type="ECO:0000259" key="3">
    <source>
        <dbReference type="Pfam" id="PF00291"/>
    </source>
</evidence>
<dbReference type="NCBIfam" id="TIGR01747">
    <property type="entry name" value="diampropi_NH3ly"/>
    <property type="match status" value="1"/>
</dbReference>
<dbReference type="AlphaFoldDB" id="A0A212LIW3"/>
<comment type="cofactor">
    <cofactor evidence="1">
        <name>pyridoxal 5'-phosphate</name>
        <dbReference type="ChEBI" id="CHEBI:597326"/>
    </cofactor>
</comment>
<dbReference type="InterPro" id="IPR036052">
    <property type="entry name" value="TrpB-like_PALP_sf"/>
</dbReference>
<dbReference type="EMBL" id="FMJD01000008">
    <property type="protein sequence ID" value="SCM77309.1"/>
    <property type="molecule type" value="Genomic_DNA"/>
</dbReference>
<name>A0A212LIW3_9HYPH</name>
<feature type="domain" description="Tryptophan synthase beta chain-like PALP" evidence="3">
    <location>
        <begin position="68"/>
        <end position="381"/>
    </location>
</feature>
<keyword evidence="4" id="KW-0456">Lyase</keyword>
<dbReference type="EC" id="4.3.1.15" evidence="4"/>
<dbReference type="NCBIfam" id="NF006058">
    <property type="entry name" value="PRK08206.1"/>
    <property type="match status" value="1"/>
</dbReference>
<evidence type="ECO:0000256" key="2">
    <source>
        <dbReference type="ARBA" id="ARBA00022898"/>
    </source>
</evidence>
<sequence length="425" mass="43603">MLPCQAGQAGNKNLGPMTYLFPNPAVSPAKAAFLVNAARKKGPYPEAFKATLSHAGYVRAAKVISSWPGYAPTPLASLSTLAERLGVAAVHYKDEGGRFGLGSFKALGGAYAVFRLLAAELRRRDGSVDEAALAAGRLKEAARTVTVCCATDGNHGRSVAWGARMFGARAVIFLHASVSEGRAEAIRRYGAEVVRTSGNYDDSVREADRIAAANGWFVVSDTSYPGYTDVPRDVMQGYAVMVAEALGALDAPPSHVFIQGGVGGLAAAIIAHLWEAYGADMPAIVVVEPDKAACLYESARAGKPTAVAGDLDTVMAGMACGEPSLIAWPLLASGASAFMTIADQAALATMQLLASGAAGATIVGGESGVAGLAGLIAAAGQPDWRQALGLDSASRVLLFGSEGDTDPDLYARIVGRTGDAVRAGA</sequence>
<organism evidence="4">
    <name type="scientific">uncultured Pleomorphomonas sp</name>
    <dbReference type="NCBI Taxonomy" id="442121"/>
    <lineage>
        <taxon>Bacteria</taxon>
        <taxon>Pseudomonadati</taxon>
        <taxon>Pseudomonadota</taxon>
        <taxon>Alphaproteobacteria</taxon>
        <taxon>Hyphomicrobiales</taxon>
        <taxon>Pleomorphomonadaceae</taxon>
        <taxon>Pleomorphomonas</taxon>
        <taxon>environmental samples</taxon>
    </lineage>
</organism>
<dbReference type="GO" id="GO:0008838">
    <property type="term" value="F:diaminopropionate ammonia-lyase activity"/>
    <property type="evidence" value="ECO:0007669"/>
    <property type="project" value="UniProtKB-EC"/>
</dbReference>